<dbReference type="PANTHER" id="PTHR16130:SF2">
    <property type="entry name" value="LYSOSOMAL COBALAMIN TRANSPORT ESCORT PROTEIN LMBD1"/>
    <property type="match status" value="1"/>
</dbReference>
<evidence type="ECO:0000256" key="10">
    <source>
        <dbReference type="SAM" id="Phobius"/>
    </source>
</evidence>
<dbReference type="GO" id="GO:0031419">
    <property type="term" value="F:cobalamin binding"/>
    <property type="evidence" value="ECO:0007669"/>
    <property type="project" value="UniProtKB-KW"/>
</dbReference>
<dbReference type="OMA" id="FWAQFVF"/>
<protein>
    <submittedName>
        <fullName evidence="11">LMBR1-like conserved region-containing protein</fullName>
    </submittedName>
</protein>
<feature type="transmembrane region" description="Helical" evidence="10">
    <location>
        <begin position="474"/>
        <end position="495"/>
    </location>
</feature>
<dbReference type="OrthoDB" id="73273at2759"/>
<evidence type="ECO:0000313" key="11">
    <source>
        <dbReference type="EMBL" id="KYQ89234.1"/>
    </source>
</evidence>
<evidence type="ECO:0000313" key="12">
    <source>
        <dbReference type="Proteomes" id="UP000076078"/>
    </source>
</evidence>
<feature type="transmembrane region" description="Helical" evidence="10">
    <location>
        <begin position="38"/>
        <end position="59"/>
    </location>
</feature>
<keyword evidence="4" id="KW-0846">Cobalamin</keyword>
<dbReference type="InParanoid" id="A0A151Z608"/>
<evidence type="ECO:0000256" key="6">
    <source>
        <dbReference type="ARBA" id="ARBA00022989"/>
    </source>
</evidence>
<dbReference type="GO" id="GO:0072665">
    <property type="term" value="P:protein localization to vacuole"/>
    <property type="evidence" value="ECO:0007669"/>
    <property type="project" value="TreeGrafter"/>
</dbReference>
<dbReference type="FunCoup" id="A0A151Z608">
    <property type="interactions" value="66"/>
</dbReference>
<keyword evidence="3" id="KW-0813">Transport</keyword>
<keyword evidence="9" id="KW-0170">Cobalt</keyword>
<accession>A0A151Z608</accession>
<dbReference type="PANTHER" id="PTHR16130">
    <property type="entry name" value="LYSOSOMAL COBALAMIN TRANSPORTER-RELATED"/>
    <property type="match status" value="1"/>
</dbReference>
<keyword evidence="12" id="KW-1185">Reference proteome</keyword>
<evidence type="ECO:0000256" key="2">
    <source>
        <dbReference type="ARBA" id="ARBA00009901"/>
    </source>
</evidence>
<dbReference type="GO" id="GO:0005765">
    <property type="term" value="C:lysosomal membrane"/>
    <property type="evidence" value="ECO:0007669"/>
    <property type="project" value="UniProtKB-SubCell"/>
</dbReference>
<dbReference type="Proteomes" id="UP000076078">
    <property type="component" value="Unassembled WGS sequence"/>
</dbReference>
<feature type="transmembrane region" description="Helical" evidence="10">
    <location>
        <begin position="292"/>
        <end position="316"/>
    </location>
</feature>
<feature type="transmembrane region" description="Helical" evidence="10">
    <location>
        <begin position="399"/>
        <end position="421"/>
    </location>
</feature>
<comment type="subcellular location">
    <subcellularLocation>
        <location evidence="1">Lysosome membrane</location>
        <topology evidence="1">Multi-pass membrane protein</topology>
    </subcellularLocation>
</comment>
<feature type="transmembrane region" description="Helical" evidence="10">
    <location>
        <begin position="90"/>
        <end position="113"/>
    </location>
</feature>
<dbReference type="Pfam" id="PF04791">
    <property type="entry name" value="LMBR1"/>
    <property type="match status" value="1"/>
</dbReference>
<evidence type="ECO:0000256" key="4">
    <source>
        <dbReference type="ARBA" id="ARBA00022628"/>
    </source>
</evidence>
<dbReference type="AlphaFoldDB" id="A0A151Z608"/>
<keyword evidence="6 10" id="KW-1133">Transmembrane helix</keyword>
<evidence type="ECO:0000256" key="5">
    <source>
        <dbReference type="ARBA" id="ARBA00022692"/>
    </source>
</evidence>
<sequence>MIEIGLGWASFGLVILILVVFNYIVVKYYSDKHESEKITTVISIIGLTLALLCVMIIPVDILNVSTISNSSGNVTMSQNDIDNRGQSIRIVYYVLYAAIMLCALILIPFAYFYYEEYDENVSAASRTAGACKFTAFFVAFALIILIVGAFIRPDSKPPVENENIKLWIQNEVVNQNAAESAVLFSIACLTVLGFLVWITYTAYGFSAFPIGLIKGYRRVSDDKNDISRDLHKTREKAKYFSSKYASGKKLSRSEESSLSLLKDQERALENRSYKLDQSTRGIRKVLGIFRPFSFIFGFVFLLISLLIIISIVLSVIDKISSSICGSACGFLVTYPNLKNPIDIVLVQLAPYFPLDYFILGALIFYIFFVTLSGIVKIGIRFLWVHMYDFKYRKTMPQGLLIAAMLLMLSILCLNVQILSLAPRYAMFGTQVWYNATSGDVEPCSIEAPSTACTMSQIGVLSSRIQMGTAFFGIIYYYATWVFVGTFLLGAIVALIKRRKSNIEISDSDDEEF</sequence>
<evidence type="ECO:0000256" key="1">
    <source>
        <dbReference type="ARBA" id="ARBA00004155"/>
    </source>
</evidence>
<evidence type="ECO:0000256" key="8">
    <source>
        <dbReference type="ARBA" id="ARBA00023228"/>
    </source>
</evidence>
<keyword evidence="5 10" id="KW-0812">Transmembrane</keyword>
<keyword evidence="8" id="KW-0458">Lysosome</keyword>
<dbReference type="InterPro" id="IPR050854">
    <property type="entry name" value="LMBD1_LysCbl_Transport"/>
</dbReference>
<comment type="similarity">
    <text evidence="2">Belongs to the LIMR family. LMBRD1 subfamily.</text>
</comment>
<gene>
    <name evidence="11" type="ORF">DLAC_09889</name>
</gene>
<evidence type="ECO:0000256" key="7">
    <source>
        <dbReference type="ARBA" id="ARBA00023136"/>
    </source>
</evidence>
<feature type="transmembrane region" description="Helical" evidence="10">
    <location>
        <begin position="133"/>
        <end position="151"/>
    </location>
</feature>
<name>A0A151Z608_TIELA</name>
<comment type="caution">
    <text evidence="11">The sequence shown here is derived from an EMBL/GenBank/DDBJ whole genome shotgun (WGS) entry which is preliminary data.</text>
</comment>
<evidence type="ECO:0000256" key="9">
    <source>
        <dbReference type="ARBA" id="ARBA00023285"/>
    </source>
</evidence>
<keyword evidence="7 10" id="KW-0472">Membrane</keyword>
<dbReference type="InterPro" id="IPR006876">
    <property type="entry name" value="LMBR1-like_membr_prot"/>
</dbReference>
<organism evidence="11 12">
    <name type="scientific">Tieghemostelium lacteum</name>
    <name type="common">Slime mold</name>
    <name type="synonym">Dictyostelium lacteum</name>
    <dbReference type="NCBI Taxonomy" id="361077"/>
    <lineage>
        <taxon>Eukaryota</taxon>
        <taxon>Amoebozoa</taxon>
        <taxon>Evosea</taxon>
        <taxon>Eumycetozoa</taxon>
        <taxon>Dictyostelia</taxon>
        <taxon>Dictyosteliales</taxon>
        <taxon>Raperosteliaceae</taxon>
        <taxon>Tieghemostelium</taxon>
    </lineage>
</organism>
<dbReference type="STRING" id="361077.A0A151Z608"/>
<feature type="transmembrane region" description="Helical" evidence="10">
    <location>
        <begin position="181"/>
        <end position="208"/>
    </location>
</feature>
<feature type="transmembrane region" description="Helical" evidence="10">
    <location>
        <begin position="6"/>
        <end position="26"/>
    </location>
</feature>
<evidence type="ECO:0000256" key="3">
    <source>
        <dbReference type="ARBA" id="ARBA00022448"/>
    </source>
</evidence>
<feature type="transmembrane region" description="Helical" evidence="10">
    <location>
        <begin position="356"/>
        <end position="379"/>
    </location>
</feature>
<reference evidence="11 12" key="1">
    <citation type="submission" date="2015-12" db="EMBL/GenBank/DDBJ databases">
        <title>Dictyostelia acquired genes for synthesis and detection of signals that induce cell-type specialization by lateral gene transfer from prokaryotes.</title>
        <authorList>
            <person name="Gloeckner G."/>
            <person name="Schaap P."/>
        </authorList>
    </citation>
    <scope>NUCLEOTIDE SEQUENCE [LARGE SCALE GENOMIC DNA]</scope>
    <source>
        <strain evidence="11 12">TK</strain>
    </source>
</reference>
<proteinExistence type="inferred from homology"/>
<dbReference type="EMBL" id="LODT01000041">
    <property type="protein sequence ID" value="KYQ89234.1"/>
    <property type="molecule type" value="Genomic_DNA"/>
</dbReference>